<dbReference type="InterPro" id="IPR038740">
    <property type="entry name" value="BioF2-like_GNAT_dom"/>
</dbReference>
<dbReference type="GO" id="GO:0016740">
    <property type="term" value="F:transferase activity"/>
    <property type="evidence" value="ECO:0007669"/>
    <property type="project" value="UniProtKB-KW"/>
</dbReference>
<name>A0A4R1RG96_9FLAO</name>
<keyword evidence="2" id="KW-0808">Transferase</keyword>
<reference evidence="2 3" key="1">
    <citation type="submission" date="2019-03" db="EMBL/GenBank/DDBJ databases">
        <title>Genomic Encyclopedia of Type Strains, Phase IV (KMG-IV): sequencing the most valuable type-strain genomes for metagenomic binning, comparative biology and taxonomic classification.</title>
        <authorList>
            <person name="Goeker M."/>
        </authorList>
    </citation>
    <scope>NUCLEOTIDE SEQUENCE [LARGE SCALE GENOMIC DNA]</scope>
    <source>
        <strain evidence="2 3">DSM 18792</strain>
    </source>
</reference>
<dbReference type="SUPFAM" id="SSF55729">
    <property type="entry name" value="Acyl-CoA N-acyltransferases (Nat)"/>
    <property type="match status" value="1"/>
</dbReference>
<sequence length="394" mass="46636">MKYIKREQFIWNFLKGNEIPTFFKNVSLNSTIFNNPTNSSNQVENLPLVINLSLFPTFLEYKFLNEESYSTIKINNTNLSGAGIHIQPNQSLENYINKTLSTQSRKNLKKYKNRLESSFNIKYEYIYGEISDIKYHFLMAALFEMLTKRFDEKNMESVFLINWEVYTKNLFHLINNKKASLFVIYDNEKPISISLNYHIKSKILFSECGAFNIDYNKFGLGHIDNYILLKWCIDNQYVYLDLGNGVSDYKKKWCNSIYEFQYLIFYKKNSNISKLIIIPELIKVKTKNFLKKIGVDVYIKKLKRFWNNSNNIHTINTKTYSVEVLPISELTNYPKLIEITVDLNLYSFLNKPIYDFLYSNIEHIDNICVYKLENKPQEYLIKGKNAVSILKFIN</sequence>
<accession>A0A4R1RG96</accession>
<evidence type="ECO:0000259" key="1">
    <source>
        <dbReference type="Pfam" id="PF13480"/>
    </source>
</evidence>
<feature type="domain" description="BioF2-like acetyltransferase" evidence="1">
    <location>
        <begin position="104"/>
        <end position="251"/>
    </location>
</feature>
<gene>
    <name evidence="2" type="ORF">EV196_106219</name>
</gene>
<evidence type="ECO:0000313" key="2">
    <source>
        <dbReference type="EMBL" id="TCL65028.1"/>
    </source>
</evidence>
<dbReference type="RefSeq" id="WP_132218298.1">
    <property type="nucleotide sequence ID" value="NZ_OX156936.1"/>
</dbReference>
<comment type="caution">
    <text evidence="2">The sequence shown here is derived from an EMBL/GenBank/DDBJ whole genome shotgun (WGS) entry which is preliminary data.</text>
</comment>
<keyword evidence="3" id="KW-1185">Reference proteome</keyword>
<protein>
    <submittedName>
        <fullName evidence="2">Acetyltransferase (GNAT) family protein</fullName>
    </submittedName>
</protein>
<dbReference type="Gene3D" id="3.40.630.30">
    <property type="match status" value="1"/>
</dbReference>
<organism evidence="2 3">
    <name type="scientific">Mariniflexile fucanivorans</name>
    <dbReference type="NCBI Taxonomy" id="264023"/>
    <lineage>
        <taxon>Bacteria</taxon>
        <taxon>Pseudomonadati</taxon>
        <taxon>Bacteroidota</taxon>
        <taxon>Flavobacteriia</taxon>
        <taxon>Flavobacteriales</taxon>
        <taxon>Flavobacteriaceae</taxon>
        <taxon>Mariniflexile</taxon>
    </lineage>
</organism>
<dbReference type="AlphaFoldDB" id="A0A4R1RG96"/>
<dbReference type="OrthoDB" id="1424606at2"/>
<evidence type="ECO:0000313" key="3">
    <source>
        <dbReference type="Proteomes" id="UP000295455"/>
    </source>
</evidence>
<dbReference type="Proteomes" id="UP000295455">
    <property type="component" value="Unassembled WGS sequence"/>
</dbReference>
<dbReference type="EMBL" id="SLUP01000006">
    <property type="protein sequence ID" value="TCL65028.1"/>
    <property type="molecule type" value="Genomic_DNA"/>
</dbReference>
<proteinExistence type="predicted"/>
<dbReference type="Pfam" id="PF13480">
    <property type="entry name" value="Acetyltransf_6"/>
    <property type="match status" value="1"/>
</dbReference>
<dbReference type="InterPro" id="IPR016181">
    <property type="entry name" value="Acyl_CoA_acyltransferase"/>
</dbReference>